<reference evidence="2 3" key="1">
    <citation type="submission" date="2020-08" db="EMBL/GenBank/DDBJ databases">
        <title>Functional genomics of gut bacteria from endangered species of beetles.</title>
        <authorList>
            <person name="Carlos-Shanley C."/>
        </authorList>
    </citation>
    <scope>NUCLEOTIDE SEQUENCE [LARGE SCALE GENOMIC DNA]</scope>
    <source>
        <strain evidence="2 3">S00151</strain>
    </source>
</reference>
<keyword evidence="3" id="KW-1185">Reference proteome</keyword>
<sequence>MNTKQMQELKNKMISESGLYRTIENNTHQDKSEKEMSEAQPLTKDLVSNDSQGYNNTATQQNTRESIDKLKPHFHL</sequence>
<name>A0A840KGJ7_9FLAO</name>
<dbReference type="Proteomes" id="UP000592180">
    <property type="component" value="Unassembled WGS sequence"/>
</dbReference>
<dbReference type="EMBL" id="JACHLE010000003">
    <property type="protein sequence ID" value="MBB4807097.1"/>
    <property type="molecule type" value="Genomic_DNA"/>
</dbReference>
<comment type="caution">
    <text evidence="2">The sequence shown here is derived from an EMBL/GenBank/DDBJ whole genome shotgun (WGS) entry which is preliminary data.</text>
</comment>
<feature type="compositionally biased region" description="Basic and acidic residues" evidence="1">
    <location>
        <begin position="27"/>
        <end position="37"/>
    </location>
</feature>
<dbReference type="AlphaFoldDB" id="A0A840KGJ7"/>
<accession>A0A840KGJ7</accession>
<organism evidence="2 3">
    <name type="scientific">Chryseobacterium defluvii</name>
    <dbReference type="NCBI Taxonomy" id="160396"/>
    <lineage>
        <taxon>Bacteria</taxon>
        <taxon>Pseudomonadati</taxon>
        <taxon>Bacteroidota</taxon>
        <taxon>Flavobacteriia</taxon>
        <taxon>Flavobacteriales</taxon>
        <taxon>Weeksellaceae</taxon>
        <taxon>Chryseobacterium group</taxon>
        <taxon>Chryseobacterium</taxon>
    </lineage>
</organism>
<feature type="region of interest" description="Disordered" evidence="1">
    <location>
        <begin position="1"/>
        <end position="76"/>
    </location>
</feature>
<dbReference type="RefSeq" id="WP_184189706.1">
    <property type="nucleotide sequence ID" value="NZ_JACHLE010000003.1"/>
</dbReference>
<feature type="compositionally biased region" description="Polar residues" evidence="1">
    <location>
        <begin position="46"/>
        <end position="64"/>
    </location>
</feature>
<proteinExistence type="predicted"/>
<gene>
    <name evidence="2" type="ORF">HNP38_002401</name>
</gene>
<evidence type="ECO:0000313" key="3">
    <source>
        <dbReference type="Proteomes" id="UP000592180"/>
    </source>
</evidence>
<evidence type="ECO:0000313" key="2">
    <source>
        <dbReference type="EMBL" id="MBB4807097.1"/>
    </source>
</evidence>
<feature type="compositionally biased region" description="Basic and acidic residues" evidence="1">
    <location>
        <begin position="65"/>
        <end position="76"/>
    </location>
</feature>
<evidence type="ECO:0000256" key="1">
    <source>
        <dbReference type="SAM" id="MobiDB-lite"/>
    </source>
</evidence>
<protein>
    <submittedName>
        <fullName evidence="2">Uncharacterized protein</fullName>
    </submittedName>
</protein>